<evidence type="ECO:0000256" key="3">
    <source>
        <dbReference type="ARBA" id="ARBA00022448"/>
    </source>
</evidence>
<feature type="transmembrane region" description="Helical" evidence="10">
    <location>
        <begin position="211"/>
        <end position="229"/>
    </location>
</feature>
<name>A0A9N9KN76_9HELO</name>
<proteinExistence type="inferred from homology"/>
<dbReference type="InterPro" id="IPR017871">
    <property type="entry name" value="ABC_transporter-like_CS"/>
</dbReference>
<evidence type="ECO:0000259" key="12">
    <source>
        <dbReference type="PROSITE" id="PS50929"/>
    </source>
</evidence>
<dbReference type="InterPro" id="IPR011527">
    <property type="entry name" value="ABC1_TM_dom"/>
</dbReference>
<dbReference type="GO" id="GO:0016887">
    <property type="term" value="F:ATP hydrolysis activity"/>
    <property type="evidence" value="ECO:0007669"/>
    <property type="project" value="InterPro"/>
</dbReference>
<feature type="transmembrane region" description="Helical" evidence="10">
    <location>
        <begin position="1023"/>
        <end position="1044"/>
    </location>
</feature>
<dbReference type="CDD" id="cd18577">
    <property type="entry name" value="ABC_6TM_Pgp_ABCB1_D1_like"/>
    <property type="match status" value="1"/>
</dbReference>
<keyword evidence="3" id="KW-0813">Transport</keyword>
<dbReference type="GO" id="GO:0005524">
    <property type="term" value="F:ATP binding"/>
    <property type="evidence" value="ECO:0007669"/>
    <property type="project" value="UniProtKB-KW"/>
</dbReference>
<reference evidence="13" key="1">
    <citation type="submission" date="2021-07" db="EMBL/GenBank/DDBJ databases">
        <authorList>
            <person name="Durling M."/>
        </authorList>
    </citation>
    <scope>NUCLEOTIDE SEQUENCE</scope>
</reference>
<keyword evidence="8 10" id="KW-0472">Membrane</keyword>
<comment type="similarity">
    <text evidence="2">Belongs to the ABC transporter superfamily. ABCB family. Multidrug resistance exporter (TC 3.A.1.201) subfamily.</text>
</comment>
<dbReference type="InterPro" id="IPR027417">
    <property type="entry name" value="P-loop_NTPase"/>
</dbReference>
<feature type="transmembrane region" description="Helical" evidence="10">
    <location>
        <begin position="985"/>
        <end position="1008"/>
    </location>
</feature>
<dbReference type="PROSITE" id="PS50893">
    <property type="entry name" value="ABC_TRANSPORTER_2"/>
    <property type="match status" value="2"/>
</dbReference>
<dbReference type="CDD" id="cd18578">
    <property type="entry name" value="ABC_6TM_Pgp_ABCB1_D2_like"/>
    <property type="match status" value="1"/>
</dbReference>
<feature type="transmembrane region" description="Helical" evidence="10">
    <location>
        <begin position="808"/>
        <end position="830"/>
    </location>
</feature>
<dbReference type="GO" id="GO:0005743">
    <property type="term" value="C:mitochondrial inner membrane"/>
    <property type="evidence" value="ECO:0007669"/>
    <property type="project" value="TreeGrafter"/>
</dbReference>
<keyword evidence="6" id="KW-0067">ATP-binding</keyword>
<sequence length="1350" mass="145144">MAAEISEKDSRVAAPGVVTSDNQVSEKAAESEPKPQKSSPFIFIRLLFYGATWIDVVLLIVGTISAIGAGIPFPLMAILFGQLVNDLNSATCEASTVGRSSGYAAAINEKVLLLVYISIGAFGLTFLYIVSWNIRSQRLAQRLRENYFQSLLRLEQSFFDKRHAGEVSSRLNADIQAVQSGTCEKVGIFIASISFFATAYVVAFIKQSTLAGILISLVPAFLLVSYFGGKVFQRFSARMSDAMAAASSIASEALSHIAVVEAFGAGPRLEKKFASDMTIAREQGIKRGVVAASQAGMLYFIAYSANALAFWQGSTMIAKLVSGGEGGETVGSIYTVVFILVDACVILGAIAPLLPLFGGAASAFQKLRKDMDHISLIDGTSDAGISLGPDSPGTIEFRNVTFAYPSRPGEPVLKNLNLSIPAGKHTAIVGQSGSGKSTIAGLMARLHDPTEGTVTFDNMDLRDLKVRDLRGFMSLVSQEPSLLDRSILENIALGLVNSPMPSHQHLKDVLLGAKISEVASSITDLTINPKEHLFGQEVTEILELVRNAADLADAATFINKLEKGYGTIVGTGGKMVSGGQRQRIALARALVRDPKILILDEATASLDSSSEQRIQKAIDQVAQNRTVVSIAHRLSTIKHADNIVVFKAGEIVEQGTYSELMALEGIFAGMVALQSISSSEQGATMSASSTLKGSLDMSIEKREIIDEKPLPSGSSSSIEATKEKTESTEPEDSDLDGEQSTGVVLKGMVWLIRPTLPFLVLAMFAAVIVGCTYTAAGLIFGNTLGALSTCDNTADQIRSNGRFFGGMFFMLACVEFFANLISWSSFGLVAEKLLYRVRVLSFRSLFEQSVEWHQSSDRSPSMLLSVITKDTAALGGFTGSVAGTIFAVFVNFLVAIITSHILAWKIAIVCLTMVPFLLGAGIMQLRTLSRYEERNAASYAKSIGISVEAINSIKTIATLSIEDEVMGTYTRVLKSSRDEMVAASIYTNIWFAISTSTGYFVYAFAYWWGSQLIMRGEYTQEQFFIVLVSMLVSAQLWGQMFSLAPEVSRSRSSASRILSLIKAGSSDQNSSAPLEVESPSKNGTDSDIEATAEAIPRPISGNKRGVSVSFNNVSFSYPNRPGIQVLQDINFTIQPGQFIGLVGPSGAGKSTIIGLVQRMYTPTQGRVTIDGVNVLTKSFRDDIAVVPQDNALFNASIKFNVGLGARPGTEATDSEIEEACKLANIHDTIMSLPKGYETECGPNGSQLSGGQRQRLTIARALVRKPRLLLLDESTSALDAESETALQEGLEKAVKEMGVTVIAITHRLHTVLKADVIFVVEGGQVVDRGRHQELLGRSESYRDNAMSQMLG</sequence>
<feature type="domain" description="ABC transporter" evidence="11">
    <location>
        <begin position="395"/>
        <end position="673"/>
    </location>
</feature>
<protein>
    <submittedName>
        <fullName evidence="13">Uncharacterized protein</fullName>
    </submittedName>
</protein>
<keyword evidence="7 10" id="KW-1133">Transmembrane helix</keyword>
<dbReference type="InterPro" id="IPR003593">
    <property type="entry name" value="AAA+_ATPase"/>
</dbReference>
<dbReference type="InterPro" id="IPR003439">
    <property type="entry name" value="ABC_transporter-like_ATP-bd"/>
</dbReference>
<evidence type="ECO:0000256" key="7">
    <source>
        <dbReference type="ARBA" id="ARBA00022989"/>
    </source>
</evidence>
<comment type="caution">
    <text evidence="13">The sequence shown here is derived from an EMBL/GenBank/DDBJ whole genome shotgun (WGS) entry which is preliminary data.</text>
</comment>
<dbReference type="Proteomes" id="UP000696280">
    <property type="component" value="Unassembled WGS sequence"/>
</dbReference>
<dbReference type="PANTHER" id="PTHR43394">
    <property type="entry name" value="ATP-DEPENDENT PERMEASE MDL1, MITOCHONDRIAL"/>
    <property type="match status" value="1"/>
</dbReference>
<feature type="domain" description="ABC transmembrane type-1" evidence="12">
    <location>
        <begin position="60"/>
        <end position="359"/>
    </location>
</feature>
<comment type="subcellular location">
    <subcellularLocation>
        <location evidence="1">Membrane</location>
        <topology evidence="1">Multi-pass membrane protein</topology>
    </subcellularLocation>
</comment>
<feature type="transmembrane region" description="Helical" evidence="10">
    <location>
        <begin position="756"/>
        <end position="780"/>
    </location>
</feature>
<evidence type="ECO:0000256" key="1">
    <source>
        <dbReference type="ARBA" id="ARBA00004141"/>
    </source>
</evidence>
<accession>A0A9N9KN76</accession>
<gene>
    <name evidence="13" type="ORF">HYFRA_00002196</name>
</gene>
<dbReference type="GO" id="GO:0090374">
    <property type="term" value="P:oligopeptide export from mitochondrion"/>
    <property type="evidence" value="ECO:0007669"/>
    <property type="project" value="TreeGrafter"/>
</dbReference>
<dbReference type="InterPro" id="IPR036640">
    <property type="entry name" value="ABC1_TM_sf"/>
</dbReference>
<evidence type="ECO:0000256" key="8">
    <source>
        <dbReference type="ARBA" id="ARBA00023136"/>
    </source>
</evidence>
<evidence type="ECO:0000256" key="9">
    <source>
        <dbReference type="SAM" id="MobiDB-lite"/>
    </source>
</evidence>
<feature type="transmembrane region" description="Helical" evidence="10">
    <location>
        <begin position="872"/>
        <end position="897"/>
    </location>
</feature>
<organism evidence="13 14">
    <name type="scientific">Hymenoscyphus fraxineus</name>
    <dbReference type="NCBI Taxonomy" id="746836"/>
    <lineage>
        <taxon>Eukaryota</taxon>
        <taxon>Fungi</taxon>
        <taxon>Dikarya</taxon>
        <taxon>Ascomycota</taxon>
        <taxon>Pezizomycotina</taxon>
        <taxon>Leotiomycetes</taxon>
        <taxon>Helotiales</taxon>
        <taxon>Helotiaceae</taxon>
        <taxon>Hymenoscyphus</taxon>
    </lineage>
</organism>
<keyword evidence="4 10" id="KW-0812">Transmembrane</keyword>
<dbReference type="FunFam" id="1.20.1560.10:FF:000057">
    <property type="entry name" value="ABC multidrug transporter SitT"/>
    <property type="match status" value="1"/>
</dbReference>
<feature type="region of interest" description="Disordered" evidence="9">
    <location>
        <begin position="706"/>
        <end position="739"/>
    </location>
</feature>
<evidence type="ECO:0000259" key="11">
    <source>
        <dbReference type="PROSITE" id="PS50893"/>
    </source>
</evidence>
<dbReference type="EMBL" id="CAJVRL010000001">
    <property type="protein sequence ID" value="CAG8949067.1"/>
    <property type="molecule type" value="Genomic_DNA"/>
</dbReference>
<dbReference type="SUPFAM" id="SSF52540">
    <property type="entry name" value="P-loop containing nucleoside triphosphate hydrolases"/>
    <property type="match status" value="2"/>
</dbReference>
<keyword evidence="14" id="KW-1185">Reference proteome</keyword>
<evidence type="ECO:0000256" key="5">
    <source>
        <dbReference type="ARBA" id="ARBA00022741"/>
    </source>
</evidence>
<feature type="domain" description="ABC transmembrane type-1" evidence="12">
    <location>
        <begin position="760"/>
        <end position="1049"/>
    </location>
</feature>
<evidence type="ECO:0000313" key="14">
    <source>
        <dbReference type="Proteomes" id="UP000696280"/>
    </source>
</evidence>
<dbReference type="FunFam" id="3.40.50.300:FF:000913">
    <property type="entry name" value="ABC multidrug transporter SitT"/>
    <property type="match status" value="1"/>
</dbReference>
<dbReference type="PROSITE" id="PS00211">
    <property type="entry name" value="ABC_TRANSPORTER_1"/>
    <property type="match status" value="2"/>
</dbReference>
<feature type="compositionally biased region" description="Acidic residues" evidence="9">
    <location>
        <begin position="728"/>
        <end position="737"/>
    </location>
</feature>
<dbReference type="Gene3D" id="1.20.1560.10">
    <property type="entry name" value="ABC transporter type 1, transmembrane domain"/>
    <property type="match status" value="1"/>
</dbReference>
<keyword evidence="5" id="KW-0547">Nucleotide-binding</keyword>
<feature type="region of interest" description="Disordered" evidence="9">
    <location>
        <begin position="1066"/>
        <end position="1086"/>
    </location>
</feature>
<feature type="transmembrane region" description="Helical" evidence="10">
    <location>
        <begin position="903"/>
        <end position="925"/>
    </location>
</feature>
<evidence type="ECO:0000256" key="4">
    <source>
        <dbReference type="ARBA" id="ARBA00022692"/>
    </source>
</evidence>
<evidence type="ECO:0000256" key="10">
    <source>
        <dbReference type="SAM" id="Phobius"/>
    </source>
</evidence>
<dbReference type="InterPro" id="IPR039421">
    <property type="entry name" value="Type_1_exporter"/>
</dbReference>
<feature type="transmembrane region" description="Helical" evidence="10">
    <location>
        <begin position="46"/>
        <end position="71"/>
    </location>
</feature>
<dbReference type="SMART" id="SM00382">
    <property type="entry name" value="AAA"/>
    <property type="match status" value="2"/>
</dbReference>
<dbReference type="Pfam" id="PF00005">
    <property type="entry name" value="ABC_tran"/>
    <property type="match status" value="2"/>
</dbReference>
<feature type="region of interest" description="Disordered" evidence="9">
    <location>
        <begin position="1"/>
        <end position="36"/>
    </location>
</feature>
<feature type="transmembrane region" description="Helical" evidence="10">
    <location>
        <begin position="331"/>
        <end position="364"/>
    </location>
</feature>
<dbReference type="PROSITE" id="PS50929">
    <property type="entry name" value="ABC_TM1F"/>
    <property type="match status" value="2"/>
</dbReference>
<dbReference type="Gene3D" id="3.40.50.300">
    <property type="entry name" value="P-loop containing nucleotide triphosphate hydrolases"/>
    <property type="match status" value="2"/>
</dbReference>
<evidence type="ECO:0000313" key="13">
    <source>
        <dbReference type="EMBL" id="CAG8949067.1"/>
    </source>
</evidence>
<dbReference type="OrthoDB" id="6500128at2759"/>
<dbReference type="SUPFAM" id="SSF90123">
    <property type="entry name" value="ABC transporter transmembrane region"/>
    <property type="match status" value="2"/>
</dbReference>
<evidence type="ECO:0000256" key="6">
    <source>
        <dbReference type="ARBA" id="ARBA00022840"/>
    </source>
</evidence>
<dbReference type="PANTHER" id="PTHR43394:SF1">
    <property type="entry name" value="ATP-BINDING CASSETTE SUB-FAMILY B MEMBER 10, MITOCHONDRIAL"/>
    <property type="match status" value="1"/>
</dbReference>
<dbReference type="Pfam" id="PF00664">
    <property type="entry name" value="ABC_membrane"/>
    <property type="match status" value="2"/>
</dbReference>
<feature type="transmembrane region" description="Helical" evidence="10">
    <location>
        <begin position="111"/>
        <end position="134"/>
    </location>
</feature>
<feature type="compositionally biased region" description="Basic and acidic residues" evidence="9">
    <location>
        <begin position="1"/>
        <end position="11"/>
    </location>
</feature>
<dbReference type="GO" id="GO:0015421">
    <property type="term" value="F:ABC-type oligopeptide transporter activity"/>
    <property type="evidence" value="ECO:0007669"/>
    <property type="project" value="TreeGrafter"/>
</dbReference>
<feature type="transmembrane region" description="Helical" evidence="10">
    <location>
        <begin position="186"/>
        <end position="205"/>
    </location>
</feature>
<feature type="domain" description="ABC transporter" evidence="11">
    <location>
        <begin position="1108"/>
        <end position="1346"/>
    </location>
</feature>
<evidence type="ECO:0000256" key="2">
    <source>
        <dbReference type="ARBA" id="ARBA00007577"/>
    </source>
</evidence>